<dbReference type="InterPro" id="IPR050259">
    <property type="entry name" value="SDR"/>
</dbReference>
<sequence length="250" mass="27273">MNTPNLTNKYALVTGGSRGIGRATCIELARMGYNVLINYLNNGEAAVETARAVNETGRIAECLKFDISEEEEVENVLGGWIRSNPDCVIEVLVNNAGLRRDNLFVWINKKEWKSVFNTNVDGFYHVSRQVLRTMLKQRYGRIVNVVSMAGLVGPQGQTHYAASKAALIGATKSLSKEVGKRNVTVNSVAPGYIRTEMIADIDEDSRAKSIPVKRFGEPEEVASLIGFLCSDKASFITGETLNIDGGGAII</sequence>
<protein>
    <submittedName>
        <fullName evidence="4">SDR family oxidoreductase</fullName>
    </submittedName>
</protein>
<gene>
    <name evidence="4" type="ORF">H9S92_20830</name>
</gene>
<dbReference type="GO" id="GO:0016491">
    <property type="term" value="F:oxidoreductase activity"/>
    <property type="evidence" value="ECO:0007669"/>
    <property type="project" value="UniProtKB-KW"/>
</dbReference>
<dbReference type="PANTHER" id="PTHR42879">
    <property type="entry name" value="3-OXOACYL-(ACYL-CARRIER-PROTEIN) REDUCTASE"/>
    <property type="match status" value="1"/>
</dbReference>
<evidence type="ECO:0000313" key="5">
    <source>
        <dbReference type="Proteomes" id="UP000650081"/>
    </source>
</evidence>
<organism evidence="4 5">
    <name type="scientific">Neolewinella lacunae</name>
    <dbReference type="NCBI Taxonomy" id="1517758"/>
    <lineage>
        <taxon>Bacteria</taxon>
        <taxon>Pseudomonadati</taxon>
        <taxon>Bacteroidota</taxon>
        <taxon>Saprospiria</taxon>
        <taxon>Saprospirales</taxon>
        <taxon>Lewinellaceae</taxon>
        <taxon>Neolewinella</taxon>
    </lineage>
</organism>
<evidence type="ECO:0000256" key="3">
    <source>
        <dbReference type="RuleBase" id="RU000363"/>
    </source>
</evidence>
<comment type="similarity">
    <text evidence="1 3">Belongs to the short-chain dehydrogenases/reductases (SDR) family.</text>
</comment>
<dbReference type="NCBIfam" id="NF009466">
    <property type="entry name" value="PRK12826.1-2"/>
    <property type="match status" value="1"/>
</dbReference>
<evidence type="ECO:0000256" key="2">
    <source>
        <dbReference type="ARBA" id="ARBA00023002"/>
    </source>
</evidence>
<evidence type="ECO:0000313" key="4">
    <source>
        <dbReference type="EMBL" id="MBC6996629.1"/>
    </source>
</evidence>
<dbReference type="RefSeq" id="WP_187468633.1">
    <property type="nucleotide sequence ID" value="NZ_JACSIT010000153.1"/>
</dbReference>
<dbReference type="EMBL" id="JACSIT010000153">
    <property type="protein sequence ID" value="MBC6996629.1"/>
    <property type="molecule type" value="Genomic_DNA"/>
</dbReference>
<dbReference type="Pfam" id="PF00106">
    <property type="entry name" value="adh_short"/>
    <property type="match status" value="1"/>
</dbReference>
<reference evidence="4" key="1">
    <citation type="submission" date="2020-08" db="EMBL/GenBank/DDBJ databases">
        <title>Lewinella bacteria from marine environments.</title>
        <authorList>
            <person name="Zhong Y."/>
        </authorList>
    </citation>
    <scope>NUCLEOTIDE SEQUENCE</scope>
    <source>
        <strain evidence="4">KCTC 42187</strain>
    </source>
</reference>
<proteinExistence type="inferred from homology"/>
<accession>A0A923PNC9</accession>
<dbReference type="Gene3D" id="3.40.50.720">
    <property type="entry name" value="NAD(P)-binding Rossmann-like Domain"/>
    <property type="match status" value="1"/>
</dbReference>
<dbReference type="Proteomes" id="UP000650081">
    <property type="component" value="Unassembled WGS sequence"/>
</dbReference>
<dbReference type="FunFam" id="3.40.50.720:FF:000173">
    <property type="entry name" value="3-oxoacyl-[acyl-carrier protein] reductase"/>
    <property type="match status" value="1"/>
</dbReference>
<evidence type="ECO:0000256" key="1">
    <source>
        <dbReference type="ARBA" id="ARBA00006484"/>
    </source>
</evidence>
<keyword evidence="2" id="KW-0560">Oxidoreductase</keyword>
<dbReference type="InterPro" id="IPR002347">
    <property type="entry name" value="SDR_fam"/>
</dbReference>
<name>A0A923PNC9_9BACT</name>
<dbReference type="PRINTS" id="PR00080">
    <property type="entry name" value="SDRFAMILY"/>
</dbReference>
<keyword evidence="5" id="KW-1185">Reference proteome</keyword>
<dbReference type="AlphaFoldDB" id="A0A923PNC9"/>
<dbReference type="PRINTS" id="PR00081">
    <property type="entry name" value="GDHRDH"/>
</dbReference>
<dbReference type="SUPFAM" id="SSF51735">
    <property type="entry name" value="NAD(P)-binding Rossmann-fold domains"/>
    <property type="match status" value="1"/>
</dbReference>
<dbReference type="PANTHER" id="PTHR42879:SF2">
    <property type="entry name" value="3-OXOACYL-[ACYL-CARRIER-PROTEIN] REDUCTASE FABG"/>
    <property type="match status" value="1"/>
</dbReference>
<comment type="caution">
    <text evidence="4">The sequence shown here is derived from an EMBL/GenBank/DDBJ whole genome shotgun (WGS) entry which is preliminary data.</text>
</comment>
<dbReference type="InterPro" id="IPR036291">
    <property type="entry name" value="NAD(P)-bd_dom_sf"/>
</dbReference>